<sequence>MENNLKHRGGNDKVLFIPDHVIDSYVVMKHTHPGHQVFEIGHETFRISTHSDYQSGMQGLFDAIKAEPEHFLGYRDFSLCGTYKGTMMKFDAAGDVMGDTGFLVSYAFPPNRRMGETEWRIDPVFNPSSTFALTYPVSFYSDNPSLIGPEASINQEVHDKIQQECNNRSWMVYDAKSGELSINDFAFGQNQLAAEHEASNMRDGFEIFGSVELKSLPDVIKGITYGVPPPLWYEEPNQLILTQKFSSDMNEKVLEYHKNDLRKIGMGDSLDEALSMNIKSGKPDFKLYSTKEFGEDLAVVTLPYRRSTREGSDMIFRNGMELLVRPKVGDIQRQTFTQDKDIGNITVKNAYNAMQQRSFLLDKDTDTWAYLNFKETDRNGNHPMETVSGYDIRKVVGPLPISDLKDPEKADTLYASLERGNRQHVEVSGKSFFIEALPKYETLRVYTGNLQKSNIEELKKAADLNQSTDQTNNQVQQTTNTQRQRNGQSQS</sequence>
<dbReference type="AlphaFoldDB" id="A0A3E1YHD9"/>
<keyword evidence="3" id="KW-1185">Reference proteome</keyword>
<evidence type="ECO:0000313" key="2">
    <source>
        <dbReference type="EMBL" id="RFS26802.1"/>
    </source>
</evidence>
<name>A0A3E1YHD9_9BACT</name>
<evidence type="ECO:0008006" key="4">
    <source>
        <dbReference type="Google" id="ProtNLM"/>
    </source>
</evidence>
<evidence type="ECO:0000256" key="1">
    <source>
        <dbReference type="SAM" id="MobiDB-lite"/>
    </source>
</evidence>
<accession>A0A3E1YHD9</accession>
<dbReference type="Proteomes" id="UP000260644">
    <property type="component" value="Unassembled WGS sequence"/>
</dbReference>
<organism evidence="2 3">
    <name type="scientific">Chitinophaga silvatica</name>
    <dbReference type="NCBI Taxonomy" id="2282649"/>
    <lineage>
        <taxon>Bacteria</taxon>
        <taxon>Pseudomonadati</taxon>
        <taxon>Bacteroidota</taxon>
        <taxon>Chitinophagia</taxon>
        <taxon>Chitinophagales</taxon>
        <taxon>Chitinophagaceae</taxon>
        <taxon>Chitinophaga</taxon>
    </lineage>
</organism>
<feature type="region of interest" description="Disordered" evidence="1">
    <location>
        <begin position="465"/>
        <end position="491"/>
    </location>
</feature>
<proteinExistence type="predicted"/>
<reference evidence="2 3" key="1">
    <citation type="submission" date="2018-07" db="EMBL/GenBank/DDBJ databases">
        <title>Chitinophaga K2CV101002-2 sp. nov., isolated from a monsoon evergreen broad-leaved forest soil.</title>
        <authorList>
            <person name="Lv Y."/>
        </authorList>
    </citation>
    <scope>NUCLEOTIDE SEQUENCE [LARGE SCALE GENOMIC DNA]</scope>
    <source>
        <strain evidence="2 3">GDMCC 1.1288</strain>
    </source>
</reference>
<dbReference type="EMBL" id="QPMM01000001">
    <property type="protein sequence ID" value="RFS26802.1"/>
    <property type="molecule type" value="Genomic_DNA"/>
</dbReference>
<dbReference type="RefSeq" id="WP_116973995.1">
    <property type="nucleotide sequence ID" value="NZ_QPMM01000001.1"/>
</dbReference>
<gene>
    <name evidence="2" type="ORF">DVR12_03175</name>
</gene>
<evidence type="ECO:0000313" key="3">
    <source>
        <dbReference type="Proteomes" id="UP000260644"/>
    </source>
</evidence>
<comment type="caution">
    <text evidence="2">The sequence shown here is derived from an EMBL/GenBank/DDBJ whole genome shotgun (WGS) entry which is preliminary data.</text>
</comment>
<protein>
    <recommendedName>
        <fullName evidence="4">DUF3945 domain-containing protein</fullName>
    </recommendedName>
</protein>
<dbReference type="OrthoDB" id="6372253at2"/>